<accession>A0AAJ0D6M2</accession>
<reference evidence="2" key="1">
    <citation type="submission" date="2023-04" db="EMBL/GenBank/DDBJ databases">
        <title>Black Yeasts Isolated from many extreme environments.</title>
        <authorList>
            <person name="Coleine C."/>
            <person name="Stajich J.E."/>
            <person name="Selbmann L."/>
        </authorList>
    </citation>
    <scope>NUCLEOTIDE SEQUENCE</scope>
    <source>
        <strain evidence="2">CCFEE 5312</strain>
    </source>
</reference>
<gene>
    <name evidence="2" type="ORF">LTR09_011062</name>
</gene>
<protein>
    <submittedName>
        <fullName evidence="2">Uncharacterized protein</fullName>
    </submittedName>
</protein>
<keyword evidence="1" id="KW-1133">Transmembrane helix</keyword>
<feature type="transmembrane region" description="Helical" evidence="1">
    <location>
        <begin position="232"/>
        <end position="250"/>
    </location>
</feature>
<comment type="caution">
    <text evidence="2">The sequence shown here is derived from an EMBL/GenBank/DDBJ whole genome shotgun (WGS) entry which is preliminary data.</text>
</comment>
<dbReference type="EMBL" id="JAWDJX010000060">
    <property type="protein sequence ID" value="KAK3047557.1"/>
    <property type="molecule type" value="Genomic_DNA"/>
</dbReference>
<keyword evidence="3" id="KW-1185">Reference proteome</keyword>
<evidence type="ECO:0000256" key="1">
    <source>
        <dbReference type="SAM" id="Phobius"/>
    </source>
</evidence>
<sequence length="302" mass="34383">MSRTNTTHLTAFTLSAPHSATMTFPSDDSNRIFIAVSHGSRWRMPLHWHPSKACRCISVKCLSRHLRVYRANDKGSGDWLGGPRTGAVMFEPGQRVTWGSARPSRDRKGCTEEWSVEFVVTDVGLHRNDKLPGSYSTNFQLASAALDRDIYPLLFSTPFWLKLVFTLLRFFLPRAYQALLSSLLWIQLQTILYAHDFHEYHGRINFTWPWTMQPMGGRQPRWARDMQLQSQYLITNIVMAACYWFGYLVLGMRGEYAEYTPTLEGGGDVGEGDGVRWDEALLKVANERNGQGTGTLIAEVPR</sequence>
<organism evidence="2 3">
    <name type="scientific">Extremus antarcticus</name>
    <dbReference type="NCBI Taxonomy" id="702011"/>
    <lineage>
        <taxon>Eukaryota</taxon>
        <taxon>Fungi</taxon>
        <taxon>Dikarya</taxon>
        <taxon>Ascomycota</taxon>
        <taxon>Pezizomycotina</taxon>
        <taxon>Dothideomycetes</taxon>
        <taxon>Dothideomycetidae</taxon>
        <taxon>Mycosphaerellales</taxon>
        <taxon>Extremaceae</taxon>
        <taxon>Extremus</taxon>
    </lineage>
</organism>
<dbReference type="Proteomes" id="UP001271007">
    <property type="component" value="Unassembled WGS sequence"/>
</dbReference>
<dbReference type="AlphaFoldDB" id="A0AAJ0D6M2"/>
<evidence type="ECO:0000313" key="2">
    <source>
        <dbReference type="EMBL" id="KAK3047557.1"/>
    </source>
</evidence>
<keyword evidence="1" id="KW-0472">Membrane</keyword>
<proteinExistence type="predicted"/>
<feature type="transmembrane region" description="Helical" evidence="1">
    <location>
        <begin position="150"/>
        <end position="172"/>
    </location>
</feature>
<name>A0AAJ0D6M2_9PEZI</name>
<keyword evidence="1" id="KW-0812">Transmembrane</keyword>
<evidence type="ECO:0000313" key="3">
    <source>
        <dbReference type="Proteomes" id="UP001271007"/>
    </source>
</evidence>